<reference evidence="3" key="1">
    <citation type="submission" date="2020-07" db="EMBL/GenBank/DDBJ databases">
        <title>Clarias magur genome sequencing, assembly and annotation.</title>
        <authorList>
            <person name="Kushwaha B."/>
            <person name="Kumar R."/>
            <person name="Das P."/>
            <person name="Joshi C.G."/>
            <person name="Kumar D."/>
            <person name="Nagpure N.S."/>
            <person name="Pandey M."/>
            <person name="Agarwal S."/>
            <person name="Srivastava S."/>
            <person name="Singh M."/>
            <person name="Sahoo L."/>
            <person name="Jayasankar P."/>
            <person name="Meher P.K."/>
            <person name="Koringa P.G."/>
            <person name="Iquebal M.A."/>
            <person name="Das S.P."/>
            <person name="Bit A."/>
            <person name="Patnaik S."/>
            <person name="Patel N."/>
            <person name="Shah T.M."/>
            <person name="Hinsu A."/>
            <person name="Jena J.K."/>
        </authorList>
    </citation>
    <scope>NUCLEOTIDE SEQUENCE</scope>
    <source>
        <strain evidence="3">CIFAMagur01</strain>
        <tissue evidence="3">Testis</tissue>
    </source>
</reference>
<feature type="compositionally biased region" description="Polar residues" evidence="1">
    <location>
        <begin position="44"/>
        <end position="74"/>
    </location>
</feature>
<feature type="non-terminal residue" evidence="3">
    <location>
        <position position="86"/>
    </location>
</feature>
<evidence type="ECO:0000256" key="2">
    <source>
        <dbReference type="SAM" id="Phobius"/>
    </source>
</evidence>
<name>A0A8J4TXY9_CLAMG</name>
<accession>A0A8J4TXY9</accession>
<evidence type="ECO:0000313" key="4">
    <source>
        <dbReference type="Proteomes" id="UP000727407"/>
    </source>
</evidence>
<keyword evidence="2" id="KW-0812">Transmembrane</keyword>
<keyword evidence="2" id="KW-0472">Membrane</keyword>
<feature type="transmembrane region" description="Helical" evidence="2">
    <location>
        <begin position="12"/>
        <end position="34"/>
    </location>
</feature>
<dbReference type="EMBL" id="QNUK01000837">
    <property type="protein sequence ID" value="KAF5889257.1"/>
    <property type="molecule type" value="Genomic_DNA"/>
</dbReference>
<gene>
    <name evidence="3" type="ORF">DAT39_021048</name>
</gene>
<comment type="caution">
    <text evidence="3">The sequence shown here is derived from an EMBL/GenBank/DDBJ whole genome shotgun (WGS) entry which is preliminary data.</text>
</comment>
<sequence length="86" mass="9571">WARAKDGSVGFSVGLSLFFILIVFLILMILLWFYKIKKEKEQKLNQTSEQNQSRSGAEDSQSGHAPLQTGTENIYASVDQADMSGT</sequence>
<evidence type="ECO:0000313" key="3">
    <source>
        <dbReference type="EMBL" id="KAF5889257.1"/>
    </source>
</evidence>
<feature type="region of interest" description="Disordered" evidence="1">
    <location>
        <begin position="44"/>
        <end position="86"/>
    </location>
</feature>
<keyword evidence="2" id="KW-1133">Transmembrane helix</keyword>
<keyword evidence="3" id="KW-0675">Receptor</keyword>
<dbReference type="Proteomes" id="UP000727407">
    <property type="component" value="Unassembled WGS sequence"/>
</dbReference>
<dbReference type="AlphaFoldDB" id="A0A8J4TXY9"/>
<feature type="non-terminal residue" evidence="3">
    <location>
        <position position="1"/>
    </location>
</feature>
<evidence type="ECO:0000256" key="1">
    <source>
        <dbReference type="SAM" id="MobiDB-lite"/>
    </source>
</evidence>
<protein>
    <submittedName>
        <fullName evidence="3">Fc receptor-like protein 5</fullName>
    </submittedName>
</protein>
<proteinExistence type="predicted"/>
<organism evidence="3 4">
    <name type="scientific">Clarias magur</name>
    <name type="common">Asian catfish</name>
    <name type="synonym">Macropteronotus magur</name>
    <dbReference type="NCBI Taxonomy" id="1594786"/>
    <lineage>
        <taxon>Eukaryota</taxon>
        <taxon>Metazoa</taxon>
        <taxon>Chordata</taxon>
        <taxon>Craniata</taxon>
        <taxon>Vertebrata</taxon>
        <taxon>Euteleostomi</taxon>
        <taxon>Actinopterygii</taxon>
        <taxon>Neopterygii</taxon>
        <taxon>Teleostei</taxon>
        <taxon>Ostariophysi</taxon>
        <taxon>Siluriformes</taxon>
        <taxon>Clariidae</taxon>
        <taxon>Clarias</taxon>
    </lineage>
</organism>
<keyword evidence="4" id="KW-1185">Reference proteome</keyword>